<dbReference type="PANTHER" id="PTHR46124">
    <property type="entry name" value="D-AMINOACYL-TRNA DEACYLASE"/>
    <property type="match status" value="1"/>
</dbReference>
<feature type="binding site" evidence="3">
    <location>
        <position position="92"/>
    </location>
    <ligand>
        <name>a divalent metal cation</name>
        <dbReference type="ChEBI" id="CHEBI:60240"/>
        <label>1</label>
    </ligand>
</feature>
<dbReference type="GO" id="GO:0004536">
    <property type="term" value="F:DNA nuclease activity"/>
    <property type="evidence" value="ECO:0007669"/>
    <property type="project" value="InterPro"/>
</dbReference>
<feature type="binding site" evidence="3">
    <location>
        <position position="152"/>
    </location>
    <ligand>
        <name>a divalent metal cation</name>
        <dbReference type="ChEBI" id="CHEBI:60240"/>
        <label>2</label>
    </ligand>
</feature>
<protein>
    <submittedName>
        <fullName evidence="4">TatD DNase family protein</fullName>
    </submittedName>
</protein>
<dbReference type="SUPFAM" id="SSF51556">
    <property type="entry name" value="Metallo-dependent hydrolases"/>
    <property type="match status" value="1"/>
</dbReference>
<keyword evidence="5" id="KW-1185">Reference proteome</keyword>
<dbReference type="GO" id="GO:0016788">
    <property type="term" value="F:hydrolase activity, acting on ester bonds"/>
    <property type="evidence" value="ECO:0007669"/>
    <property type="project" value="InterPro"/>
</dbReference>
<feature type="binding site" evidence="3">
    <location>
        <position position="6"/>
    </location>
    <ligand>
        <name>a divalent metal cation</name>
        <dbReference type="ChEBI" id="CHEBI:60240"/>
        <label>1</label>
    </ligand>
</feature>
<evidence type="ECO:0000313" key="5">
    <source>
        <dbReference type="Proteomes" id="UP000192738"/>
    </source>
</evidence>
<dbReference type="PROSITE" id="PS01091">
    <property type="entry name" value="TATD_3"/>
    <property type="match status" value="1"/>
</dbReference>
<dbReference type="Gene3D" id="3.20.20.140">
    <property type="entry name" value="Metal-dependent hydrolases"/>
    <property type="match status" value="1"/>
</dbReference>
<evidence type="ECO:0000256" key="3">
    <source>
        <dbReference type="PIRSR" id="PIRSR005902-1"/>
    </source>
</evidence>
<dbReference type="PROSITE" id="PS01137">
    <property type="entry name" value="TATD_1"/>
    <property type="match status" value="1"/>
</dbReference>
<feature type="binding site" evidence="3">
    <location>
        <position position="202"/>
    </location>
    <ligand>
        <name>a divalent metal cation</name>
        <dbReference type="ChEBI" id="CHEBI:60240"/>
        <label>1</label>
    </ligand>
</feature>
<dbReference type="STRING" id="112901.SAMN04488500_107170"/>
<keyword evidence="2" id="KW-0378">Hydrolase</keyword>
<feature type="binding site" evidence="3">
    <location>
        <position position="8"/>
    </location>
    <ligand>
        <name>a divalent metal cation</name>
        <dbReference type="ChEBI" id="CHEBI:60240"/>
        <label>1</label>
    </ligand>
</feature>
<keyword evidence="1 3" id="KW-0479">Metal-binding</keyword>
<feature type="binding site" evidence="3">
    <location>
        <position position="128"/>
    </location>
    <ligand>
        <name>a divalent metal cation</name>
        <dbReference type="ChEBI" id="CHEBI:60240"/>
        <label>2</label>
    </ligand>
</feature>
<dbReference type="Pfam" id="PF01026">
    <property type="entry name" value="TatD_DNase"/>
    <property type="match status" value="1"/>
</dbReference>
<evidence type="ECO:0000256" key="2">
    <source>
        <dbReference type="ARBA" id="ARBA00022801"/>
    </source>
</evidence>
<dbReference type="RefSeq" id="WP_084575674.1">
    <property type="nucleotide sequence ID" value="NZ_CP155572.1"/>
</dbReference>
<dbReference type="GO" id="GO:0005829">
    <property type="term" value="C:cytosol"/>
    <property type="evidence" value="ECO:0007669"/>
    <property type="project" value="TreeGrafter"/>
</dbReference>
<gene>
    <name evidence="4" type="ORF">SAMN04488500_107170</name>
</gene>
<dbReference type="PIRSF" id="PIRSF005902">
    <property type="entry name" value="DNase_TatD"/>
    <property type="match status" value="1"/>
</dbReference>
<dbReference type="FunFam" id="3.20.20.140:FF:000005">
    <property type="entry name" value="TatD family hydrolase"/>
    <property type="match status" value="1"/>
</dbReference>
<dbReference type="CDD" id="cd01310">
    <property type="entry name" value="TatD_DNAse"/>
    <property type="match status" value="1"/>
</dbReference>
<sequence>MLFDSHAHLDDKRFDEDRDEVIARAAAAGLVGIINAGACMQSSARSVALAQKHDIIYAAVGIHPHDAKEAKDTDYGQLAEWHSLSKVVAIGEIGLDYYYDLSPREVQQQVFIRQIDVARQLNKPIIIHDRDAHGDVLRIIKKEAKGLTGVFHCFSGSLEMAKEVIRLGFYVSFAGPVTYAKDGKLKEVAANIPLDRLLVETDCPYLTPQPFRGRRNEPAHVKFTAEEVARVRGIEFEVLAQAATANTKQLFGIGL</sequence>
<dbReference type="InterPro" id="IPR001130">
    <property type="entry name" value="TatD-like"/>
</dbReference>
<name>A0A1W2BH73_9FIRM</name>
<dbReference type="GO" id="GO:0046872">
    <property type="term" value="F:metal ion binding"/>
    <property type="evidence" value="ECO:0007669"/>
    <property type="project" value="UniProtKB-KW"/>
</dbReference>
<dbReference type="PANTHER" id="PTHR46124:SF2">
    <property type="entry name" value="D-AMINOACYL-TRNA DEACYLASE"/>
    <property type="match status" value="1"/>
</dbReference>
<dbReference type="Proteomes" id="UP000192738">
    <property type="component" value="Unassembled WGS sequence"/>
</dbReference>
<dbReference type="OrthoDB" id="9810005at2"/>
<dbReference type="InterPro" id="IPR018228">
    <property type="entry name" value="DNase_TatD-rel_CS"/>
</dbReference>
<accession>A0A1W2BH73</accession>
<reference evidence="4 5" key="1">
    <citation type="submission" date="2017-04" db="EMBL/GenBank/DDBJ databases">
        <authorList>
            <person name="Afonso C.L."/>
            <person name="Miller P.J."/>
            <person name="Scott M.A."/>
            <person name="Spackman E."/>
            <person name="Goraichik I."/>
            <person name="Dimitrov K.M."/>
            <person name="Suarez D.L."/>
            <person name="Swayne D.E."/>
        </authorList>
    </citation>
    <scope>NUCLEOTIDE SEQUENCE [LARGE SCALE GENOMIC DNA]</scope>
    <source>
        <strain evidence="4 5">DSM 5090</strain>
    </source>
</reference>
<evidence type="ECO:0000313" key="4">
    <source>
        <dbReference type="EMBL" id="SMC72100.1"/>
    </source>
</evidence>
<dbReference type="AlphaFoldDB" id="A0A1W2BH73"/>
<proteinExistence type="predicted"/>
<dbReference type="NCBIfam" id="TIGR00010">
    <property type="entry name" value="YchF/TatD family DNA exonuclease"/>
    <property type="match status" value="1"/>
</dbReference>
<dbReference type="EMBL" id="FWXI01000007">
    <property type="protein sequence ID" value="SMC72100.1"/>
    <property type="molecule type" value="Genomic_DNA"/>
</dbReference>
<organism evidence="4 5">
    <name type="scientific">Sporomusa malonica</name>
    <dbReference type="NCBI Taxonomy" id="112901"/>
    <lineage>
        <taxon>Bacteria</taxon>
        <taxon>Bacillati</taxon>
        <taxon>Bacillota</taxon>
        <taxon>Negativicutes</taxon>
        <taxon>Selenomonadales</taxon>
        <taxon>Sporomusaceae</taxon>
        <taxon>Sporomusa</taxon>
    </lineage>
</organism>
<dbReference type="InterPro" id="IPR032466">
    <property type="entry name" value="Metal_Hydrolase"/>
</dbReference>
<dbReference type="InterPro" id="IPR015991">
    <property type="entry name" value="TatD/YcfH-like"/>
</dbReference>
<evidence type="ECO:0000256" key="1">
    <source>
        <dbReference type="ARBA" id="ARBA00022723"/>
    </source>
</evidence>